<accession>A0A7N1A9D3</accession>
<evidence type="ECO:0000256" key="3">
    <source>
        <dbReference type="ARBA" id="ARBA00022723"/>
    </source>
</evidence>
<dbReference type="Gramene" id="Kaladp0867s0028.1.v1.1">
    <property type="protein sequence ID" value="Kaladp0867s0028.1.v1.1"/>
    <property type="gene ID" value="Kaladp0867s0028.v1.1"/>
</dbReference>
<keyword evidence="16" id="KW-1185">Reference proteome</keyword>
<dbReference type="UniPathway" id="UPA00382"/>
<dbReference type="EC" id="1.13.11.-" evidence="11"/>
<evidence type="ECO:0000256" key="1">
    <source>
        <dbReference type="ARBA" id="ARBA00009419"/>
    </source>
</evidence>
<dbReference type="GO" id="GO:0046872">
    <property type="term" value="F:metal ion binding"/>
    <property type="evidence" value="ECO:0007669"/>
    <property type="project" value="UniProtKB-UniRule"/>
</dbReference>
<dbReference type="GO" id="GO:0031408">
    <property type="term" value="P:oxylipin biosynthetic process"/>
    <property type="evidence" value="ECO:0007669"/>
    <property type="project" value="UniProtKB-UniRule"/>
</dbReference>
<keyword evidence="2 11" id="KW-0444">Lipid biosynthesis</keyword>
<evidence type="ECO:0000256" key="2">
    <source>
        <dbReference type="ARBA" id="ARBA00022516"/>
    </source>
</evidence>
<comment type="function">
    <text evidence="11">Plant lipoxygenase may be involved in a number of diverse aspects of plant physiology including growth and development, pest resistance, and senescence or responses to wounding.</text>
</comment>
<comment type="pathway">
    <text evidence="11">Lipid metabolism; oxylipin biosynthesis.</text>
</comment>
<dbReference type="InterPro" id="IPR000907">
    <property type="entry name" value="LipOase"/>
</dbReference>
<evidence type="ECO:0000256" key="12">
    <source>
        <dbReference type="SAM" id="MobiDB-lite"/>
    </source>
</evidence>
<dbReference type="InterPro" id="IPR036226">
    <property type="entry name" value="LipOase_C_sf"/>
</dbReference>
<evidence type="ECO:0000256" key="6">
    <source>
        <dbReference type="ARBA" id="ARBA00022964"/>
    </source>
</evidence>
<feature type="region of interest" description="Disordered" evidence="12">
    <location>
        <begin position="146"/>
        <end position="189"/>
    </location>
</feature>
<dbReference type="SUPFAM" id="SSF49723">
    <property type="entry name" value="Lipase/lipooxygenase domain (PLAT/LH2 domain)"/>
    <property type="match status" value="1"/>
</dbReference>
<dbReference type="SMART" id="SM00308">
    <property type="entry name" value="LH2"/>
    <property type="match status" value="1"/>
</dbReference>
<feature type="domain" description="Lipoxygenase" evidence="14">
    <location>
        <begin position="96"/>
        <end position="760"/>
    </location>
</feature>
<dbReference type="InterPro" id="IPR001246">
    <property type="entry name" value="LipOase_plant"/>
</dbReference>
<dbReference type="PRINTS" id="PR00087">
    <property type="entry name" value="LIPOXYGENASE"/>
</dbReference>
<dbReference type="PROSITE" id="PS50095">
    <property type="entry name" value="PLAT"/>
    <property type="match status" value="1"/>
</dbReference>
<evidence type="ECO:0000256" key="8">
    <source>
        <dbReference type="ARBA" id="ARBA00023098"/>
    </source>
</evidence>
<dbReference type="GO" id="GO:0034440">
    <property type="term" value="P:lipid oxidation"/>
    <property type="evidence" value="ECO:0007669"/>
    <property type="project" value="InterPro"/>
</dbReference>
<dbReference type="GO" id="GO:0016702">
    <property type="term" value="F:oxidoreductase activity, acting on single donors with incorporation of molecular oxygen, incorporation of two atoms of oxygen"/>
    <property type="evidence" value="ECO:0007669"/>
    <property type="project" value="InterPro"/>
</dbReference>
<dbReference type="Proteomes" id="UP000594263">
    <property type="component" value="Unplaced"/>
</dbReference>
<keyword evidence="5" id="KW-0276">Fatty acid metabolism</keyword>
<keyword evidence="4 11" id="KW-0925">Oxylipin biosynthesis</keyword>
<dbReference type="InterPro" id="IPR036392">
    <property type="entry name" value="PLAT/LH2_dom_sf"/>
</dbReference>
<evidence type="ECO:0000256" key="7">
    <source>
        <dbReference type="ARBA" id="ARBA00023002"/>
    </source>
</evidence>
<evidence type="ECO:0000256" key="10">
    <source>
        <dbReference type="PROSITE-ProRule" id="PRU00152"/>
    </source>
</evidence>
<keyword evidence="3" id="KW-0479">Metal-binding</keyword>
<evidence type="ECO:0000313" key="15">
    <source>
        <dbReference type="EnsemblPlants" id="Kaladp0867s0028.1.v1.1"/>
    </source>
</evidence>
<proteinExistence type="inferred from homology"/>
<feature type="domain" description="PLAT" evidence="13">
    <location>
        <begin position="1"/>
        <end position="93"/>
    </location>
</feature>
<evidence type="ECO:0000313" key="16">
    <source>
        <dbReference type="Proteomes" id="UP000594263"/>
    </source>
</evidence>
<dbReference type="PANTHER" id="PTHR11771">
    <property type="entry name" value="LIPOXYGENASE"/>
    <property type="match status" value="1"/>
</dbReference>
<dbReference type="PROSITE" id="PS51393">
    <property type="entry name" value="LIPOXYGENASE_3"/>
    <property type="match status" value="1"/>
</dbReference>
<protein>
    <recommendedName>
        <fullName evidence="11">Lipoxygenase</fullName>
        <ecNumber evidence="11">1.13.11.-</ecNumber>
    </recommendedName>
</protein>
<dbReference type="SUPFAM" id="SSF48484">
    <property type="entry name" value="Lipoxigenase"/>
    <property type="match status" value="1"/>
</dbReference>
<evidence type="ECO:0000256" key="4">
    <source>
        <dbReference type="ARBA" id="ARBA00022767"/>
    </source>
</evidence>
<keyword evidence="8" id="KW-0443">Lipid metabolism</keyword>
<dbReference type="Gene3D" id="1.20.245.10">
    <property type="entry name" value="Lipoxygenase-1, Domain 5"/>
    <property type="match status" value="1"/>
</dbReference>
<dbReference type="EnsemblPlants" id="Kaladp0867s0028.1.v1.1">
    <property type="protein sequence ID" value="Kaladp0867s0028.1.v1.1"/>
    <property type="gene ID" value="Kaladp0867s0028.v1.1"/>
</dbReference>
<evidence type="ECO:0000256" key="5">
    <source>
        <dbReference type="ARBA" id="ARBA00022832"/>
    </source>
</evidence>
<evidence type="ECO:0000256" key="11">
    <source>
        <dbReference type="RuleBase" id="RU003975"/>
    </source>
</evidence>
<dbReference type="Pfam" id="PF01477">
    <property type="entry name" value="PLAT"/>
    <property type="match status" value="1"/>
</dbReference>
<dbReference type="PROSITE" id="PS00081">
    <property type="entry name" value="LIPOXYGENASE_2"/>
    <property type="match status" value="1"/>
</dbReference>
<sequence>MLSTDTQSGKSVEANVKGWLPKPSEDIIEYAADFTVPNDFGKPGAVIITNHHYKEIYLVQIVLHGFFSGPIPFPANSWIHSRNDNYDSRIIFKNQAYLPSQTPAGLRDQRREDLLSIRGNGKGERKMFDRIYDYAPYNDLGDPDKDLTLARPVLGGSQQWPSPRRCRTGRPPTKSDPNSESRVEKPDSFYVPRDERLKEVNKQSTNTSSIATGRLKEVLDDLLPQITASLPSLNIAAKIAPSASEKLPKDQTPTVLQKDIFAWLHDQEFARHTVAGNNPFSIKLLKEFPIVSKLDPEVYGAPESALTKEIVEAEIKSMSVDQALAGKRLFILDHHDMLLPFIEKMNSKPGKKAYASRTIFFHTESGTLTPIAIELSLPDAEKRVFTNGHDSTSEWNWKFAKAHVCSNDAAVHQYVNHWLRTHGSVEPYIIATHRQLSSMHPIYKLLHPHMRYTLETNANTRQNLIQGGGIVEASFSTGECGMELSSAAYDTMWRFDMEALPADLLRRGMAVEDPAALCGVKLVREDYPYAADGLLVWSAIQEWVESYVNHFYTDAEEVKSDAELQAWWSEIINKGHCDKRGEAWWPDVDTNEDLSRILTTIIWVSSGHHAAVSLGQNPSAGNLPKRPTLVRKLIPRQDDPDYENFLENPHSFFLSALPPPPPATTKVNAIPGSVPDHSPDENFLGGFDPLNSYWVSDPQVMKISKRFASRMEEIKEIINARNKDPNLKNRTGAGVPPYEPLLPRLGPGAQNRGIPNSVSI</sequence>
<evidence type="ECO:0000259" key="13">
    <source>
        <dbReference type="PROSITE" id="PS50095"/>
    </source>
</evidence>
<reference evidence="15" key="1">
    <citation type="submission" date="2021-01" db="UniProtKB">
        <authorList>
            <consortium name="EnsemblPlants"/>
        </authorList>
    </citation>
    <scope>IDENTIFICATION</scope>
</reference>
<comment type="caution">
    <text evidence="10">Lacks conserved residue(s) required for the propagation of feature annotation.</text>
</comment>
<dbReference type="Gene3D" id="3.10.450.60">
    <property type="match status" value="1"/>
</dbReference>
<dbReference type="AlphaFoldDB" id="A0A7N1A9D3"/>
<dbReference type="PRINTS" id="PR00468">
    <property type="entry name" value="PLTLPOXGNASE"/>
</dbReference>
<keyword evidence="9 11" id="KW-0275">Fatty acid biosynthesis</keyword>
<dbReference type="InterPro" id="IPR013819">
    <property type="entry name" value="LipOase_C"/>
</dbReference>
<dbReference type="Gene3D" id="4.10.375.10">
    <property type="entry name" value="Lipoxygenase-1, Domain 2"/>
    <property type="match status" value="1"/>
</dbReference>
<feature type="region of interest" description="Disordered" evidence="12">
    <location>
        <begin position="723"/>
        <end position="760"/>
    </location>
</feature>
<comment type="similarity">
    <text evidence="1 11">Belongs to the lipoxygenase family.</text>
</comment>
<feature type="compositionally biased region" description="Basic and acidic residues" evidence="12">
    <location>
        <begin position="177"/>
        <end position="189"/>
    </location>
</feature>
<dbReference type="InterPro" id="IPR020834">
    <property type="entry name" value="LipOase_CS"/>
</dbReference>
<keyword evidence="7" id="KW-0560">Oxidoreductase</keyword>
<keyword evidence="6" id="KW-0223">Dioxygenase</keyword>
<dbReference type="InterPro" id="IPR001024">
    <property type="entry name" value="PLAT/LH2_dom"/>
</dbReference>
<organism evidence="15 16">
    <name type="scientific">Kalanchoe fedtschenkoi</name>
    <name type="common">Lavender scallops</name>
    <name type="synonym">South American air plant</name>
    <dbReference type="NCBI Taxonomy" id="63787"/>
    <lineage>
        <taxon>Eukaryota</taxon>
        <taxon>Viridiplantae</taxon>
        <taxon>Streptophyta</taxon>
        <taxon>Embryophyta</taxon>
        <taxon>Tracheophyta</taxon>
        <taxon>Spermatophyta</taxon>
        <taxon>Magnoliopsida</taxon>
        <taxon>eudicotyledons</taxon>
        <taxon>Gunneridae</taxon>
        <taxon>Pentapetalae</taxon>
        <taxon>Saxifragales</taxon>
        <taxon>Crassulaceae</taxon>
        <taxon>Kalanchoe</taxon>
    </lineage>
</organism>
<name>A0A7N1A9D3_KALFE</name>
<dbReference type="GO" id="GO:0006633">
    <property type="term" value="P:fatty acid biosynthetic process"/>
    <property type="evidence" value="ECO:0007669"/>
    <property type="project" value="UniProtKB-KW"/>
</dbReference>
<dbReference type="Gene3D" id="2.60.60.20">
    <property type="entry name" value="PLAT/LH2 domain"/>
    <property type="match status" value="1"/>
</dbReference>
<dbReference type="OMA" id="MECTANF"/>
<evidence type="ECO:0000256" key="9">
    <source>
        <dbReference type="ARBA" id="ARBA00023160"/>
    </source>
</evidence>
<dbReference type="Pfam" id="PF00305">
    <property type="entry name" value="Lipoxygenase"/>
    <property type="match status" value="2"/>
</dbReference>
<evidence type="ECO:0000259" key="14">
    <source>
        <dbReference type="PROSITE" id="PS51393"/>
    </source>
</evidence>